<feature type="signal peptide" evidence="1">
    <location>
        <begin position="1"/>
        <end position="27"/>
    </location>
</feature>
<feature type="chain" id="PRO_5020257038" evidence="1">
    <location>
        <begin position="28"/>
        <end position="328"/>
    </location>
</feature>
<organism evidence="2 3">
    <name type="scientific">Rhodobacter capsulatus</name>
    <name type="common">Rhodopseudomonas capsulata</name>
    <dbReference type="NCBI Taxonomy" id="1061"/>
    <lineage>
        <taxon>Bacteria</taxon>
        <taxon>Pseudomonadati</taxon>
        <taxon>Pseudomonadota</taxon>
        <taxon>Alphaproteobacteria</taxon>
        <taxon>Rhodobacterales</taxon>
        <taxon>Rhodobacter group</taxon>
        <taxon>Rhodobacter</taxon>
    </lineage>
</organism>
<dbReference type="OrthoDB" id="9814375at2"/>
<sequence>MSRFSPTRRAVMAGSLMAIACPAILRAAPMGTDLTIWGPPAGPSIIAAHAVAKGAFAALASKAQFIAWRDPDELRAGLTSGRMQLVIVPANAAANLYNRGLGLRMVNAMTMGLNYLVTRDPTLDSVEKLAGRSIALPFRNDTPDILLRRVLSAAGVPEDSLSIVHAATPIEAVQLLLTGRAEAAMLPEPATTMAEMRALQAGQQMFRAVDLQAEWGKITGLGPQLPQAGLAVMAEFDVANPGVVEAVQAALAATLPEVLSAPAAAAVSASPALGLPAPILAKSIPRSSLTVTAASHIRPAFEAMFKAVAEVEPKAIGGKLPDDGFYRL</sequence>
<keyword evidence="1" id="KW-0732">Signal</keyword>
<evidence type="ECO:0000256" key="1">
    <source>
        <dbReference type="SAM" id="SignalP"/>
    </source>
</evidence>
<comment type="caution">
    <text evidence="2">The sequence shown here is derived from an EMBL/GenBank/DDBJ whole genome shotgun (WGS) entry which is preliminary data.</text>
</comment>
<dbReference type="InterPro" id="IPR027024">
    <property type="entry name" value="UCP027386_ABC_sbc_TM0202"/>
</dbReference>
<dbReference type="PANTHER" id="PTHR30024">
    <property type="entry name" value="ALIPHATIC SULFONATES-BINDING PROTEIN-RELATED"/>
    <property type="match status" value="1"/>
</dbReference>
<evidence type="ECO:0000313" key="2">
    <source>
        <dbReference type="EMBL" id="TKD15649.1"/>
    </source>
</evidence>
<reference evidence="2 3" key="1">
    <citation type="submission" date="2019-04" db="EMBL/GenBank/DDBJ databases">
        <title>Draft Whole-Genome sequence of the purple photosynthetic bacterium Rhodobacter capsulatus SP108 with an indigenous class A beta-lactamase.</title>
        <authorList>
            <person name="Robertson S."/>
            <person name="Meyer T.E."/>
            <person name="Kyndt J.A."/>
        </authorList>
    </citation>
    <scope>NUCLEOTIDE SEQUENCE [LARGE SCALE GENOMIC DNA]</scope>
    <source>
        <strain evidence="2 3">SP108</strain>
    </source>
</reference>
<dbReference type="Proteomes" id="UP000310597">
    <property type="component" value="Unassembled WGS sequence"/>
</dbReference>
<dbReference type="PIRSF" id="PIRSF027386">
    <property type="entry name" value="UCP027386_ABC_sbc_TM0202"/>
    <property type="match status" value="1"/>
</dbReference>
<dbReference type="PROSITE" id="PS51257">
    <property type="entry name" value="PROKAR_LIPOPROTEIN"/>
    <property type="match status" value="1"/>
</dbReference>
<dbReference type="RefSeq" id="WP_136908381.1">
    <property type="nucleotide sequence ID" value="NZ_SWJZ01000077.1"/>
</dbReference>
<dbReference type="UniPathway" id="UPA00079"/>
<dbReference type="EMBL" id="SWJZ01000077">
    <property type="protein sequence ID" value="TKD15649.1"/>
    <property type="molecule type" value="Genomic_DNA"/>
</dbReference>
<dbReference type="AlphaFoldDB" id="A0A4U1JMN7"/>
<dbReference type="GO" id="GO:0009234">
    <property type="term" value="P:menaquinone biosynthetic process"/>
    <property type="evidence" value="ECO:0007669"/>
    <property type="project" value="UniProtKB-UniPathway"/>
</dbReference>
<protein>
    <submittedName>
        <fullName evidence="2">ABC transporter substrate-binding protein</fullName>
    </submittedName>
</protein>
<dbReference type="Gene3D" id="3.40.190.10">
    <property type="entry name" value="Periplasmic binding protein-like II"/>
    <property type="match status" value="2"/>
</dbReference>
<dbReference type="PANTHER" id="PTHR30024:SF46">
    <property type="entry name" value="ABC TRANSPORTER, SUBSTRATE-BINDING LIPOPROTEIN"/>
    <property type="match status" value="1"/>
</dbReference>
<dbReference type="SUPFAM" id="SSF53850">
    <property type="entry name" value="Periplasmic binding protein-like II"/>
    <property type="match status" value="1"/>
</dbReference>
<name>A0A4U1JMN7_RHOCA</name>
<proteinExistence type="predicted"/>
<gene>
    <name evidence="2" type="ORF">FBT96_16050</name>
</gene>
<accession>A0A4U1JMN7</accession>
<evidence type="ECO:0000313" key="3">
    <source>
        <dbReference type="Proteomes" id="UP000310597"/>
    </source>
</evidence>